<sequence>MWSKAKQQLLIDSIINGFDIPKIYFHEHSTRLEIDGRRVKYSLVDGRQRLEAIWDFLDNHFGLADDFVFLEDGSTDAAGLTFDQLVRDVPDMAAVFSATSLDVMLIRTDDIELIEEMFSRLNEAVPLNAAEKRNGRGGPLRPLVRQLVQEPFFRDRLPFENSRYRHFDLATKFLRWSAFSGPADVKKKQLDDFWEEIKAAPDGDVRASRAITETTPVVDSMSDVFIDNDPLLASVGMVSVYFLLFQRLAKKGRSAPSRTELEAFNRDRRIKRFNDESDLKDEQRRLLEFDRLAQSVNDEAALRFRVNVLEDYLQDPSAFT</sequence>
<dbReference type="Proteomes" id="UP000053060">
    <property type="component" value="Unassembled WGS sequence"/>
</dbReference>
<evidence type="ECO:0000259" key="1">
    <source>
        <dbReference type="Pfam" id="PF03235"/>
    </source>
</evidence>
<proteinExistence type="predicted"/>
<dbReference type="PANTHER" id="PTHR39639">
    <property type="entry name" value="CHROMOSOME 16, WHOLE GENOME SHOTGUN SEQUENCE"/>
    <property type="match status" value="1"/>
</dbReference>
<accession>A0A0V9UDF4</accession>
<evidence type="ECO:0000313" key="2">
    <source>
        <dbReference type="EMBL" id="KSZ55955.1"/>
    </source>
</evidence>
<reference evidence="2 3" key="2">
    <citation type="journal article" date="2016" name="Genome Announc.">
        <title>Draft Genome Sequence of a Versatile Hydrocarbon-Degrading Bacterium, Rhodococcus pyridinivorans Strain KG-16, Collected from Oil Fields in India.</title>
        <authorList>
            <person name="Aggarwal R.K."/>
            <person name="Dawar C."/>
            <person name="Phanindranath R."/>
            <person name="Mutnuri L."/>
            <person name="Dayal A.M."/>
        </authorList>
    </citation>
    <scope>NUCLEOTIDE SEQUENCE [LARGE SCALE GENOMIC DNA]</scope>
    <source>
        <strain evidence="2 3">KG-16</strain>
    </source>
</reference>
<dbReference type="Pfam" id="PF03235">
    <property type="entry name" value="GmrSD_N"/>
    <property type="match status" value="1"/>
</dbReference>
<dbReference type="PATRIC" id="fig|1441730.3.peg.5506"/>
<reference evidence="3" key="1">
    <citation type="submission" date="2015-01" db="EMBL/GenBank/DDBJ databases">
        <title>Draft genome sequence of Rhodococcus pyridinivorans strain KG-16, a hydrocarbon-degrading bacterium.</title>
        <authorList>
            <person name="Aggarwal R.K."/>
            <person name="Dawar C."/>
        </authorList>
    </citation>
    <scope>NUCLEOTIDE SEQUENCE [LARGE SCALE GENOMIC DNA]</scope>
    <source>
        <strain evidence="3">KG-16</strain>
    </source>
</reference>
<dbReference type="AlphaFoldDB" id="A0A0V9UDF4"/>
<dbReference type="EMBL" id="AZXY01000040">
    <property type="protein sequence ID" value="KSZ55955.1"/>
    <property type="molecule type" value="Genomic_DNA"/>
</dbReference>
<dbReference type="InterPro" id="IPR004919">
    <property type="entry name" value="GmrSD_N"/>
</dbReference>
<evidence type="ECO:0000313" key="3">
    <source>
        <dbReference type="Proteomes" id="UP000053060"/>
    </source>
</evidence>
<protein>
    <recommendedName>
        <fullName evidence="1">GmrSD restriction endonucleases N-terminal domain-containing protein</fullName>
    </recommendedName>
</protein>
<gene>
    <name evidence="2" type="ORF">Z045_26005</name>
</gene>
<name>A0A0V9UDF4_9NOCA</name>
<dbReference type="PANTHER" id="PTHR39639:SF1">
    <property type="entry name" value="DUF262 DOMAIN-CONTAINING PROTEIN"/>
    <property type="match status" value="1"/>
</dbReference>
<comment type="caution">
    <text evidence="2">The sequence shown here is derived from an EMBL/GenBank/DDBJ whole genome shotgun (WGS) entry which is preliminary data.</text>
</comment>
<feature type="domain" description="GmrSD restriction endonucleases N-terminal" evidence="1">
    <location>
        <begin position="2"/>
        <end position="134"/>
    </location>
</feature>
<organism evidence="2 3">
    <name type="scientific">Rhodococcus pyridinivorans KG-16</name>
    <dbReference type="NCBI Taxonomy" id="1441730"/>
    <lineage>
        <taxon>Bacteria</taxon>
        <taxon>Bacillati</taxon>
        <taxon>Actinomycetota</taxon>
        <taxon>Actinomycetes</taxon>
        <taxon>Mycobacteriales</taxon>
        <taxon>Nocardiaceae</taxon>
        <taxon>Rhodococcus</taxon>
    </lineage>
</organism>